<sequence length="75" mass="8025">MNRVVGEEPQHLTAPVMTPSVAEPEQAAKEVVPVEVDEAAATQGETSGSGDEMSATSATLKRSHDKTRELEKTIY</sequence>
<dbReference type="Proteomes" id="UP000821845">
    <property type="component" value="Chromosome 1"/>
</dbReference>
<evidence type="ECO:0000313" key="2">
    <source>
        <dbReference type="Proteomes" id="UP000821845"/>
    </source>
</evidence>
<organism evidence="1 2">
    <name type="scientific">Hyalomma asiaticum</name>
    <name type="common">Tick</name>
    <dbReference type="NCBI Taxonomy" id="266040"/>
    <lineage>
        <taxon>Eukaryota</taxon>
        <taxon>Metazoa</taxon>
        <taxon>Ecdysozoa</taxon>
        <taxon>Arthropoda</taxon>
        <taxon>Chelicerata</taxon>
        <taxon>Arachnida</taxon>
        <taxon>Acari</taxon>
        <taxon>Parasitiformes</taxon>
        <taxon>Ixodida</taxon>
        <taxon>Ixodoidea</taxon>
        <taxon>Ixodidae</taxon>
        <taxon>Hyalomminae</taxon>
        <taxon>Hyalomma</taxon>
    </lineage>
</organism>
<proteinExistence type="predicted"/>
<comment type="caution">
    <text evidence="1">The sequence shown here is derived from an EMBL/GenBank/DDBJ whole genome shotgun (WGS) entry which is preliminary data.</text>
</comment>
<keyword evidence="2" id="KW-1185">Reference proteome</keyword>
<gene>
    <name evidence="1" type="ORF">HPB50_009683</name>
</gene>
<name>A0ACB7THU3_HYAAI</name>
<accession>A0ACB7THU3</accession>
<reference evidence="1" key="1">
    <citation type="submission" date="2020-05" db="EMBL/GenBank/DDBJ databases">
        <title>Large-scale comparative analyses of tick genomes elucidate their genetic diversity and vector capacities.</title>
        <authorList>
            <person name="Jia N."/>
            <person name="Wang J."/>
            <person name="Shi W."/>
            <person name="Du L."/>
            <person name="Sun Y."/>
            <person name="Zhan W."/>
            <person name="Jiang J."/>
            <person name="Wang Q."/>
            <person name="Zhang B."/>
            <person name="Ji P."/>
            <person name="Sakyi L.B."/>
            <person name="Cui X."/>
            <person name="Yuan T."/>
            <person name="Jiang B."/>
            <person name="Yang W."/>
            <person name="Lam T.T.-Y."/>
            <person name="Chang Q."/>
            <person name="Ding S."/>
            <person name="Wang X."/>
            <person name="Zhu J."/>
            <person name="Ruan X."/>
            <person name="Zhao L."/>
            <person name="Wei J."/>
            <person name="Que T."/>
            <person name="Du C."/>
            <person name="Cheng J."/>
            <person name="Dai P."/>
            <person name="Han X."/>
            <person name="Huang E."/>
            <person name="Gao Y."/>
            <person name="Liu J."/>
            <person name="Shao H."/>
            <person name="Ye R."/>
            <person name="Li L."/>
            <person name="Wei W."/>
            <person name="Wang X."/>
            <person name="Wang C."/>
            <person name="Yang T."/>
            <person name="Huo Q."/>
            <person name="Li W."/>
            <person name="Guo W."/>
            <person name="Chen H."/>
            <person name="Zhou L."/>
            <person name="Ni X."/>
            <person name="Tian J."/>
            <person name="Zhou Y."/>
            <person name="Sheng Y."/>
            <person name="Liu T."/>
            <person name="Pan Y."/>
            <person name="Xia L."/>
            <person name="Li J."/>
            <person name="Zhao F."/>
            <person name="Cao W."/>
        </authorList>
    </citation>
    <scope>NUCLEOTIDE SEQUENCE</scope>
    <source>
        <strain evidence="1">Hyas-2018</strain>
    </source>
</reference>
<dbReference type="EMBL" id="CM023481">
    <property type="protein sequence ID" value="KAH6945704.1"/>
    <property type="molecule type" value="Genomic_DNA"/>
</dbReference>
<protein>
    <submittedName>
        <fullName evidence="1">Uncharacterized protein</fullName>
    </submittedName>
</protein>
<evidence type="ECO:0000313" key="1">
    <source>
        <dbReference type="EMBL" id="KAH6945704.1"/>
    </source>
</evidence>